<feature type="compositionally biased region" description="Polar residues" evidence="1">
    <location>
        <begin position="952"/>
        <end position="964"/>
    </location>
</feature>
<sequence>MEMIKARQLKGGLILSKCVTDLVNFYKKCSFTLAEAPFSSWAERGTKMMCLELNMEEDDDEEEEKVPEKSAVKQKAAEIKQTINKKQVVAKTTKRAKKVKKLLQEKSAFEDDSMSSLSSDSDNVEFALTNQAKEGKPVQIDTSAIKVAAKIKKVTRPIDKPQHKAKAKTKATADDEAILDSDNESERTTKSMNRSKHKHCTTGNCDGKVSILFCARTYLPTARTYLPTARTYLPTARTFLPTARLRPKPLPVRFYTCNECCEDRRYDKFPAKDRSVCIYCLDGKSCRGSVKGLEKLSLKSAVLDQLPKRTTQEQLNDSGSDNDSISVSVELGSKRQKTAVNVTEIEPEHIEVDIIRQLKAIEKNTESVYINASVIQDICSKFNKDLVIDFFSKCINAQVVECINKVLECVRSLSTAQVLGLLCASFALGHTSWVRATVTLNQMEVSLRTEALSEFKWQVAKHYSECIGMWCSKYWNYIGEDQFLLLKVLKNCPSAVEDSILMISLCSQVGDDVQKYIKVISSFIRNVDESYQLLLTTLQKSPKQMKINFSALNELLWLLQTQSQFSAIHSIRDTLLQIPVAKWKEQIELAHASSTVIDGDTIQKSLNEFIAMYGKPDPKLAADLSLAGDVRFQFFTKVVLNPPNNKQFALAQYCIGLLKTHHRQMWCVPSGQDFIEKDQVQHCIGIDGVSVGDNELAIFDEGDAIMHSDPEKFRDFISKCLCVCFTATPDDQDPRGVDIQVLKAMTFSTFYYVIDVLERIVKFDFDLELPAMPITEKAAEVKKLSWTGPVVVHCTPSLYEELKKLDLELVEVDENVNHQILRTIGLKVNDKFRVAVALTAASMRGLDYRSSVDGILISLLVAKSFVNKREAIQGYYRVGRFGDKCYRVTFKDVDLIDAKAELTYKLNAFKFLQALSRKTIQMKQINATDLTGQNKKTPTATDKTTPTRQDKNPTTVQTKTSYQGSMGRKRTNALVPQLLEEKQGHIEQASQSL</sequence>
<feature type="compositionally biased region" description="Acidic residues" evidence="1">
    <location>
        <begin position="174"/>
        <end position="183"/>
    </location>
</feature>
<keyword evidence="3" id="KW-1185">Reference proteome</keyword>
<protein>
    <submittedName>
        <fullName evidence="2">Uncharacterized protein</fullName>
    </submittedName>
</protein>
<evidence type="ECO:0000313" key="2">
    <source>
        <dbReference type="EMBL" id="CDW90917.1"/>
    </source>
</evidence>
<organism evidence="2 3">
    <name type="scientific">Stylonychia lemnae</name>
    <name type="common">Ciliate</name>
    <dbReference type="NCBI Taxonomy" id="5949"/>
    <lineage>
        <taxon>Eukaryota</taxon>
        <taxon>Sar</taxon>
        <taxon>Alveolata</taxon>
        <taxon>Ciliophora</taxon>
        <taxon>Intramacronucleata</taxon>
        <taxon>Spirotrichea</taxon>
        <taxon>Stichotrichia</taxon>
        <taxon>Sporadotrichida</taxon>
        <taxon>Oxytrichidae</taxon>
        <taxon>Stylonychinae</taxon>
        <taxon>Stylonychia</taxon>
    </lineage>
</organism>
<evidence type="ECO:0000256" key="1">
    <source>
        <dbReference type="SAM" id="MobiDB-lite"/>
    </source>
</evidence>
<evidence type="ECO:0000313" key="3">
    <source>
        <dbReference type="Proteomes" id="UP000039865"/>
    </source>
</evidence>
<dbReference type="AlphaFoldDB" id="A0A078BCI4"/>
<dbReference type="Proteomes" id="UP000039865">
    <property type="component" value="Unassembled WGS sequence"/>
</dbReference>
<accession>A0A078BCI4</accession>
<dbReference type="InParanoid" id="A0A078BCI4"/>
<feature type="region of interest" description="Disordered" evidence="1">
    <location>
        <begin position="931"/>
        <end position="993"/>
    </location>
</feature>
<dbReference type="EMBL" id="CCKQ01018922">
    <property type="protein sequence ID" value="CDW90917.1"/>
    <property type="molecule type" value="Genomic_DNA"/>
</dbReference>
<name>A0A078BCI4_STYLE</name>
<gene>
    <name evidence="2" type="primary">Contig6211.g6647</name>
    <name evidence="2" type="ORF">STYLEM_20065</name>
</gene>
<reference evidence="2 3" key="1">
    <citation type="submission" date="2014-06" db="EMBL/GenBank/DDBJ databases">
        <authorList>
            <person name="Swart Estienne"/>
        </authorList>
    </citation>
    <scope>NUCLEOTIDE SEQUENCE [LARGE SCALE GENOMIC DNA]</scope>
    <source>
        <strain evidence="2 3">130c</strain>
    </source>
</reference>
<feature type="region of interest" description="Disordered" evidence="1">
    <location>
        <begin position="159"/>
        <end position="197"/>
    </location>
</feature>
<proteinExistence type="predicted"/>
<feature type="compositionally biased region" description="Low complexity" evidence="1">
    <location>
        <begin position="935"/>
        <end position="947"/>
    </location>
</feature>